<dbReference type="VEuPathDB" id="FungiDB:DIURU_003299"/>
<dbReference type="EMBL" id="SWFT01000104">
    <property type="protein sequence ID" value="KAA8901354.1"/>
    <property type="molecule type" value="Genomic_DNA"/>
</dbReference>
<keyword evidence="2" id="KW-1185">Reference proteome</keyword>
<dbReference type="RefSeq" id="XP_034011925.1">
    <property type="nucleotide sequence ID" value="XM_034156045.1"/>
</dbReference>
<dbReference type="Proteomes" id="UP000449547">
    <property type="component" value="Unassembled WGS sequence"/>
</dbReference>
<accession>A0A642ULV1</accession>
<proteinExistence type="predicted"/>
<evidence type="ECO:0000313" key="2">
    <source>
        <dbReference type="Proteomes" id="UP000449547"/>
    </source>
</evidence>
<sequence>MLFHPVHLINDIFTNGQQTQLVLCECCDQINDLTLMMNVRVLHVIYNEGLIEHTPLPPTLVELAVISNCPVDGIPSQLEVVGYISRDCRDISVRSSKLKRSLITRAKKLTIDCPNIEAMNRKHYSSIEECNVPNVSELDTIDRAGLLERVPNLRRLTITEGNSKWADLVITQRLEWVKLVRVKLGHMVLSANSISVDSCKFTHAPTFTTKYLRP</sequence>
<dbReference type="OrthoDB" id="2018313at2759"/>
<reference evidence="1 2" key="1">
    <citation type="submission" date="2019-07" db="EMBL/GenBank/DDBJ databases">
        <title>Genome assembly of two rare yeast pathogens: Diutina rugosa and Trichomonascus ciferrii.</title>
        <authorList>
            <person name="Mixao V."/>
            <person name="Saus E."/>
            <person name="Hansen A."/>
            <person name="Lass-Flor C."/>
            <person name="Gabaldon T."/>
        </authorList>
    </citation>
    <scope>NUCLEOTIDE SEQUENCE [LARGE SCALE GENOMIC DNA]</scope>
    <source>
        <strain evidence="1 2">CBS 613</strain>
    </source>
</reference>
<gene>
    <name evidence="1" type="ORF">DIURU_003299</name>
</gene>
<organism evidence="1 2">
    <name type="scientific">Diutina rugosa</name>
    <name type="common">Yeast</name>
    <name type="synonym">Candida rugosa</name>
    <dbReference type="NCBI Taxonomy" id="5481"/>
    <lineage>
        <taxon>Eukaryota</taxon>
        <taxon>Fungi</taxon>
        <taxon>Dikarya</taxon>
        <taxon>Ascomycota</taxon>
        <taxon>Saccharomycotina</taxon>
        <taxon>Pichiomycetes</taxon>
        <taxon>Debaryomycetaceae</taxon>
        <taxon>Diutina</taxon>
    </lineage>
</organism>
<comment type="caution">
    <text evidence="1">The sequence shown here is derived from an EMBL/GenBank/DDBJ whole genome shotgun (WGS) entry which is preliminary data.</text>
</comment>
<evidence type="ECO:0000313" key="1">
    <source>
        <dbReference type="EMBL" id="KAA8901354.1"/>
    </source>
</evidence>
<dbReference type="GeneID" id="54781950"/>
<protein>
    <submittedName>
        <fullName evidence="1">Uncharacterized protein</fullName>
    </submittedName>
</protein>
<name>A0A642ULV1_DIURU</name>
<dbReference type="AlphaFoldDB" id="A0A642ULV1"/>